<evidence type="ECO:0000313" key="2">
    <source>
        <dbReference type="Proteomes" id="UP000184184"/>
    </source>
</evidence>
<dbReference type="AlphaFoldDB" id="A0A1M7KHV5"/>
<gene>
    <name evidence="1" type="ORF">SAMN05216179_0713</name>
</gene>
<keyword evidence="2" id="KW-1185">Reference proteome</keyword>
<dbReference type="Gene3D" id="3.90.1720.10">
    <property type="entry name" value="endopeptidase domain like (from Nostoc punctiforme)"/>
    <property type="match status" value="1"/>
</dbReference>
<protein>
    <recommendedName>
        <fullName evidence="3">Permuted papain-like amidase enzyme, YaeF/YiiX, C92 family</fullName>
    </recommendedName>
</protein>
<name>A0A1M7KHV5_9BACI</name>
<dbReference type="Proteomes" id="UP000184184">
    <property type="component" value="Unassembled WGS sequence"/>
</dbReference>
<organism evidence="1 2">
    <name type="scientific">Gracilibacillus kekensis</name>
    <dbReference type="NCBI Taxonomy" id="1027249"/>
    <lineage>
        <taxon>Bacteria</taxon>
        <taxon>Bacillati</taxon>
        <taxon>Bacillota</taxon>
        <taxon>Bacilli</taxon>
        <taxon>Bacillales</taxon>
        <taxon>Bacillaceae</taxon>
        <taxon>Gracilibacillus</taxon>
    </lineage>
</organism>
<dbReference type="InterPro" id="IPR038765">
    <property type="entry name" value="Papain-like_cys_pep_sf"/>
</dbReference>
<reference evidence="1 2" key="1">
    <citation type="submission" date="2016-11" db="EMBL/GenBank/DDBJ databases">
        <authorList>
            <person name="Jaros S."/>
            <person name="Januszkiewicz K."/>
            <person name="Wedrychowicz H."/>
        </authorList>
    </citation>
    <scope>NUCLEOTIDE SEQUENCE [LARGE SCALE GENOMIC DNA]</scope>
    <source>
        <strain evidence="1 2">CGMCC 1.10681</strain>
    </source>
</reference>
<evidence type="ECO:0000313" key="1">
    <source>
        <dbReference type="EMBL" id="SHM64804.1"/>
    </source>
</evidence>
<accession>A0A1M7KHV5</accession>
<proteinExistence type="predicted"/>
<dbReference type="EMBL" id="FRCZ01000001">
    <property type="protein sequence ID" value="SHM64804.1"/>
    <property type="molecule type" value="Genomic_DNA"/>
</dbReference>
<dbReference type="SUPFAM" id="SSF54001">
    <property type="entry name" value="Cysteine proteinases"/>
    <property type="match status" value="1"/>
</dbReference>
<sequence length="191" mass="22534">MKMRKIYLLFTDTGTMLSRMINLCTKSTLNHSSIAFDSSLTEVYSFGRKQAYNPWSGGFVKENLRTPFFSHSKCAIYQLTITDEMYQLLWQRIKKMEVETEQYRYNLLGLFGVLFNMELNRQHAYFCSEFVVTLLKEAGIYLNDKPACLIKPQDLKEWHALKLTYHGDLPVYLQQHGGYEVQVPLWKRIYN</sequence>
<evidence type="ECO:0008006" key="3">
    <source>
        <dbReference type="Google" id="ProtNLM"/>
    </source>
</evidence>
<dbReference type="STRING" id="1027249.SAMN05216179_0713"/>